<proteinExistence type="predicted"/>
<dbReference type="InterPro" id="IPR025205">
    <property type="entry name" value="PilX/PilW_C"/>
</dbReference>
<keyword evidence="1" id="KW-1133">Transmembrane helix</keyword>
<reference evidence="5" key="1">
    <citation type="submission" date="2017-02" db="EMBL/GenBank/DDBJ databases">
        <authorList>
            <person name="Daims H."/>
        </authorList>
    </citation>
    <scope>NUCLEOTIDE SEQUENCE [LARGE SCALE GENOMIC DNA]</scope>
</reference>
<evidence type="ECO:0000259" key="3">
    <source>
        <dbReference type="Pfam" id="PF14341"/>
    </source>
</evidence>
<organism evidence="4 5">
    <name type="scientific">Crenothrix polyspora</name>
    <dbReference type="NCBI Taxonomy" id="360316"/>
    <lineage>
        <taxon>Bacteria</taxon>
        <taxon>Pseudomonadati</taxon>
        <taxon>Pseudomonadota</taxon>
        <taxon>Gammaproteobacteria</taxon>
        <taxon>Methylococcales</taxon>
        <taxon>Crenotrichaceae</taxon>
        <taxon>Crenothrix</taxon>
    </lineage>
</organism>
<keyword evidence="5" id="KW-1185">Reference proteome</keyword>
<evidence type="ECO:0000259" key="2">
    <source>
        <dbReference type="Pfam" id="PF13681"/>
    </source>
</evidence>
<protein>
    <recommendedName>
        <fullName evidence="6">Type 4 fimbrial biogenesis protein PilX N-terminal domain-containing protein</fullName>
    </recommendedName>
</protein>
<dbReference type="EMBL" id="FUKJ01000038">
    <property type="protein sequence ID" value="SJM89757.1"/>
    <property type="molecule type" value="Genomic_DNA"/>
</dbReference>
<evidence type="ECO:0000313" key="5">
    <source>
        <dbReference type="Proteomes" id="UP000195442"/>
    </source>
</evidence>
<accession>A0A1R4H0H2</accession>
<feature type="domain" description="Type 4 fimbrial biogenesis protein PilX N-terminal" evidence="3">
    <location>
        <begin position="25"/>
        <end position="75"/>
    </location>
</feature>
<dbReference type="Pfam" id="PF14341">
    <property type="entry name" value="PilX_N"/>
    <property type="match status" value="1"/>
</dbReference>
<feature type="transmembrane region" description="Helical" evidence="1">
    <location>
        <begin position="26"/>
        <end position="46"/>
    </location>
</feature>
<keyword evidence="1" id="KW-0812">Transmembrane</keyword>
<feature type="domain" description="PilX/PilW C-terminal" evidence="2">
    <location>
        <begin position="142"/>
        <end position="166"/>
    </location>
</feature>
<dbReference type="Proteomes" id="UP000195442">
    <property type="component" value="Unassembled WGS sequence"/>
</dbReference>
<dbReference type="AlphaFoldDB" id="A0A1R4H0H2"/>
<gene>
    <name evidence="4" type="ORF">CRENPOLYSF2_1320002</name>
</gene>
<dbReference type="Pfam" id="PF13681">
    <property type="entry name" value="PilX"/>
    <property type="match status" value="1"/>
</dbReference>
<evidence type="ECO:0000256" key="1">
    <source>
        <dbReference type="SAM" id="Phobius"/>
    </source>
</evidence>
<dbReference type="InterPro" id="IPR025746">
    <property type="entry name" value="PilX_N_dom"/>
</dbReference>
<evidence type="ECO:0008006" key="6">
    <source>
        <dbReference type="Google" id="ProtNLM"/>
    </source>
</evidence>
<evidence type="ECO:0000313" key="4">
    <source>
        <dbReference type="EMBL" id="SJM89757.1"/>
    </source>
</evidence>
<sequence>MESSIAIKIMKTQRKHISVSHKNQSGVILVVSLIILLLLTLISLTGMQTTSLEEKMAGNMRDKNLAFQAAEAALKAGEDKVSGGDVTCSPETTRFFKATKPDIENGNFWSTVPSVDVFNLNNQLDNDRVVIQPKYIIECFSEDLYRITAYAQGATADAVVILQSVYNLGSTDTN</sequence>
<name>A0A1R4H0H2_9GAMM</name>
<keyword evidence="1" id="KW-0472">Membrane</keyword>